<evidence type="ECO:0000313" key="3">
    <source>
        <dbReference type="EMBL" id="CAG8566100.1"/>
    </source>
</evidence>
<reference evidence="3" key="1">
    <citation type="submission" date="2021-06" db="EMBL/GenBank/DDBJ databases">
        <authorList>
            <person name="Kallberg Y."/>
            <person name="Tangrot J."/>
            <person name="Rosling A."/>
        </authorList>
    </citation>
    <scope>NUCLEOTIDE SEQUENCE</scope>
    <source>
        <strain evidence="3">BR232B</strain>
    </source>
</reference>
<dbReference type="SUPFAM" id="SSF53448">
    <property type="entry name" value="Nucleotide-diphospho-sugar transferases"/>
    <property type="match status" value="2"/>
</dbReference>
<evidence type="ECO:0000256" key="1">
    <source>
        <dbReference type="SAM" id="MobiDB-lite"/>
    </source>
</evidence>
<comment type="caution">
    <text evidence="3">The sequence shown here is derived from an EMBL/GenBank/DDBJ whole genome shotgun (WGS) entry which is preliminary data.</text>
</comment>
<dbReference type="Proteomes" id="UP000789739">
    <property type="component" value="Unassembled WGS sequence"/>
</dbReference>
<dbReference type="PANTHER" id="PTHR33604:SF1">
    <property type="entry name" value="GLYCOSYLTRANSFERASE FAMILY PROTEIN 2"/>
    <property type="match status" value="1"/>
</dbReference>
<dbReference type="EMBL" id="CAJVPI010000721">
    <property type="protein sequence ID" value="CAG8566100.1"/>
    <property type="molecule type" value="Genomic_DNA"/>
</dbReference>
<evidence type="ECO:0000313" key="4">
    <source>
        <dbReference type="Proteomes" id="UP000789739"/>
    </source>
</evidence>
<keyword evidence="2" id="KW-0812">Transmembrane</keyword>
<keyword evidence="4" id="KW-1185">Reference proteome</keyword>
<dbReference type="InterPro" id="IPR029044">
    <property type="entry name" value="Nucleotide-diphossugar_trans"/>
</dbReference>
<dbReference type="AlphaFoldDB" id="A0A9N9FZ46"/>
<gene>
    <name evidence="3" type="ORF">PBRASI_LOCUS5850</name>
</gene>
<accession>A0A9N9FZ46</accession>
<evidence type="ECO:0000256" key="2">
    <source>
        <dbReference type="SAM" id="Phobius"/>
    </source>
</evidence>
<organism evidence="3 4">
    <name type="scientific">Paraglomus brasilianum</name>
    <dbReference type="NCBI Taxonomy" id="144538"/>
    <lineage>
        <taxon>Eukaryota</taxon>
        <taxon>Fungi</taxon>
        <taxon>Fungi incertae sedis</taxon>
        <taxon>Mucoromycota</taxon>
        <taxon>Glomeromycotina</taxon>
        <taxon>Glomeromycetes</taxon>
        <taxon>Paraglomerales</taxon>
        <taxon>Paraglomeraceae</taxon>
        <taxon>Paraglomus</taxon>
    </lineage>
</organism>
<protein>
    <submittedName>
        <fullName evidence="3">10745_t:CDS:1</fullName>
    </submittedName>
</protein>
<proteinExistence type="predicted"/>
<feature type="transmembrane region" description="Helical" evidence="2">
    <location>
        <begin position="12"/>
        <end position="33"/>
    </location>
</feature>
<feature type="region of interest" description="Disordered" evidence="1">
    <location>
        <begin position="900"/>
        <end position="932"/>
    </location>
</feature>
<sequence length="932" mass="105790">MKTLRSRPRVPSLFRTVAIVLFLAFVLSIFHLANLRRDRFGLHPPSDNEVSEELPTGGSDVENEEIERLTSRIRVLTPKGGHTFQQLKQLESAWKPNKNAVAPLTVIILYVSADGLERQLTSMAAQSARPKAVWIITPSSHAEAAATRVVRKMDDNRVMVHTVTEDEHLGPFAWLKLAQRATTEHIVLLDNGVVPGSNYFSNMLRIANVPVYSGAAIGSMGIVMNFRGQNPRLTCFFDHVHGDRPNHDGGTDSLLPEKSRPVDMLNHVWFLRKHWMSLLLKESRPENHKLPLSFLISFALKYHANIPSFVMPTALTDAESWGDIRNGPIQGATCGILKREFANNVVWKKYLHRGYPLVAQQKAWNQITSRVATFAVDGIRQAKALVPLICKMSHVKEAMTHVIVTGIGRGLSRDGMKKLIDNHSSLCSVTIYDLDILDGPYFGLPVEDIVNIVTQIEHGLTRIVQYTKSQAIIYIKDEDEDSYGTQGFAQAASKFAESAGIIALPSTQVPHVMWIPDLPIRALRQWNKPELQLHIITQSRLYSLTRLMKSISSAYYLGDKIRLTINMDRSADRQTIEYSQAFEWLHGEKNVHFRVVQGGLLPAVAEAYYPAHDEDYGVVLEDDVELSPFWYVWTKYTLLKYRYGTARETTQRMYGVSFYGQRAMELPLPGRRPFFPDQALEGHPFPSRTPYLCQVPCSWGAVYFPEIWREFHDYLLARIEDWNTLKFQNVTVPWSRSNKWRASWKKFLIELAYLRGYVMLYPNFEEFVSFSNNHAELGEHIHLKPGKVHNVSIFQVPIMQNDVILQQLPKGSLPLYKSLPILDLWGNVTSPEEIIERGNELHANISLCSIPEKLTYDPKDLLCVDEEEKARVIEEARILAKKEARMYRKFKANLLAKANATVTHSPSPSPTTTSEQNTNTASLEDADGADKQ</sequence>
<dbReference type="Gene3D" id="3.90.550.10">
    <property type="entry name" value="Spore Coat Polysaccharide Biosynthesis Protein SpsA, Chain A"/>
    <property type="match status" value="1"/>
</dbReference>
<keyword evidence="2" id="KW-1133">Transmembrane helix</keyword>
<dbReference type="OrthoDB" id="2020070at2759"/>
<name>A0A9N9FZ46_9GLOM</name>
<keyword evidence="2" id="KW-0472">Membrane</keyword>
<dbReference type="PANTHER" id="PTHR33604">
    <property type="entry name" value="OSJNBA0004B13.7 PROTEIN"/>
    <property type="match status" value="1"/>
</dbReference>